<keyword evidence="4" id="KW-1185">Reference proteome</keyword>
<dbReference type="Proteomes" id="UP001180453">
    <property type="component" value="Unassembled WGS sequence"/>
</dbReference>
<dbReference type="Pfam" id="PF00144">
    <property type="entry name" value="Beta-lactamase"/>
    <property type="match status" value="1"/>
</dbReference>
<accession>A0ABU1YL57</accession>
<proteinExistence type="predicted"/>
<gene>
    <name evidence="3" type="ORF">J2X20_002227</name>
</gene>
<reference evidence="3 4" key="1">
    <citation type="submission" date="2023-07" db="EMBL/GenBank/DDBJ databases">
        <title>Sorghum-associated microbial communities from plants grown in Nebraska, USA.</title>
        <authorList>
            <person name="Schachtman D."/>
        </authorList>
    </citation>
    <scope>NUCLEOTIDE SEQUENCE [LARGE SCALE GENOMIC DNA]</scope>
    <source>
        <strain evidence="3 4">BE314</strain>
    </source>
</reference>
<dbReference type="EMBL" id="JAVDXU010000001">
    <property type="protein sequence ID" value="MDR7269598.1"/>
    <property type="molecule type" value="Genomic_DNA"/>
</dbReference>
<dbReference type="PANTHER" id="PTHR46825">
    <property type="entry name" value="D-ALANYL-D-ALANINE-CARBOXYPEPTIDASE/ENDOPEPTIDASE AMPH"/>
    <property type="match status" value="1"/>
</dbReference>
<organism evidence="3 4">
    <name type="scientific">Roseateles saccharophilus</name>
    <name type="common">Pseudomonas saccharophila</name>
    <dbReference type="NCBI Taxonomy" id="304"/>
    <lineage>
        <taxon>Bacteria</taxon>
        <taxon>Pseudomonadati</taxon>
        <taxon>Pseudomonadota</taxon>
        <taxon>Betaproteobacteria</taxon>
        <taxon>Burkholderiales</taxon>
        <taxon>Sphaerotilaceae</taxon>
        <taxon>Roseateles</taxon>
    </lineage>
</organism>
<protein>
    <submittedName>
        <fullName evidence="3">CubicO group peptidase (Beta-lactamase class C family)</fullName>
    </submittedName>
</protein>
<feature type="signal peptide" evidence="1">
    <location>
        <begin position="1"/>
        <end position="22"/>
    </location>
</feature>
<evidence type="ECO:0000259" key="2">
    <source>
        <dbReference type="Pfam" id="PF00144"/>
    </source>
</evidence>
<dbReference type="RefSeq" id="WP_310264492.1">
    <property type="nucleotide sequence ID" value="NZ_JAVDXU010000001.1"/>
</dbReference>
<feature type="domain" description="Beta-lactamase-related" evidence="2">
    <location>
        <begin position="41"/>
        <end position="363"/>
    </location>
</feature>
<dbReference type="SUPFAM" id="SSF56601">
    <property type="entry name" value="beta-lactamase/transpeptidase-like"/>
    <property type="match status" value="1"/>
</dbReference>
<sequence>MRRAAVLLLLLALLGGCGHMTHQEPEPAAAVLPREPLRAGVDRLVQPVLAGRETPGLIVGVATPDGRRQFFSYGLGETDGAPLGPDTLFPIGSLTKGYTGALLSVLVDEGQLRWDETLAELLPQLRLTPQAARLTLLQLATHSAGLPRQPTDLSLFTGLLRFTFTGSNFYEVLDAQGLARFMAGFTPPPHPEPAYSNIGYALIGMAIEARTRRPFGPLLAEKVLAPLQLAHTGLEPGPAHRAQGHAGDQPYFMPRGRPVNDWQFPAAMQGSAALYSTAADLLDFAVAHLDADAGHLNRLLADNLRVRTPRPEDAPGIAWVTDDFDGIAITNQVGMAVGHTAYVGLHRDSRMAVVVLQTSFNWNFKIGHKLLLRLVRGRIAWADGTEAAQLPAPIIASGRPDRE</sequence>
<keyword evidence="1" id="KW-0732">Signal</keyword>
<evidence type="ECO:0000256" key="1">
    <source>
        <dbReference type="SAM" id="SignalP"/>
    </source>
</evidence>
<dbReference type="PROSITE" id="PS51257">
    <property type="entry name" value="PROKAR_LIPOPROTEIN"/>
    <property type="match status" value="1"/>
</dbReference>
<dbReference type="InterPro" id="IPR001466">
    <property type="entry name" value="Beta-lactam-related"/>
</dbReference>
<evidence type="ECO:0000313" key="4">
    <source>
        <dbReference type="Proteomes" id="UP001180453"/>
    </source>
</evidence>
<dbReference type="InterPro" id="IPR050491">
    <property type="entry name" value="AmpC-like"/>
</dbReference>
<evidence type="ECO:0000313" key="3">
    <source>
        <dbReference type="EMBL" id="MDR7269598.1"/>
    </source>
</evidence>
<name>A0ABU1YL57_ROSSA</name>
<feature type="chain" id="PRO_5045174397" evidence="1">
    <location>
        <begin position="23"/>
        <end position="403"/>
    </location>
</feature>
<dbReference type="Gene3D" id="3.40.710.10">
    <property type="entry name" value="DD-peptidase/beta-lactamase superfamily"/>
    <property type="match status" value="1"/>
</dbReference>
<dbReference type="InterPro" id="IPR012338">
    <property type="entry name" value="Beta-lactam/transpept-like"/>
</dbReference>
<dbReference type="PANTHER" id="PTHR46825:SF8">
    <property type="entry name" value="BETA-LACTAMASE-RELATED"/>
    <property type="match status" value="1"/>
</dbReference>
<comment type="caution">
    <text evidence="3">The sequence shown here is derived from an EMBL/GenBank/DDBJ whole genome shotgun (WGS) entry which is preliminary data.</text>
</comment>